<organism evidence="5 6">
    <name type="scientific">Empedobacter brevis NBRC 14943 = ATCC 43319</name>
    <dbReference type="NCBI Taxonomy" id="1218108"/>
    <lineage>
        <taxon>Bacteria</taxon>
        <taxon>Pseudomonadati</taxon>
        <taxon>Bacteroidota</taxon>
        <taxon>Flavobacteriia</taxon>
        <taxon>Flavobacteriales</taxon>
        <taxon>Weeksellaceae</taxon>
        <taxon>Empedobacter</taxon>
    </lineage>
</organism>
<dbReference type="AlphaFoldDB" id="A0A511NF83"/>
<proteinExistence type="predicted"/>
<dbReference type="PROSITE" id="PS51857">
    <property type="entry name" value="CSD_2"/>
    <property type="match status" value="1"/>
</dbReference>
<dbReference type="Pfam" id="PF00313">
    <property type="entry name" value="CSD"/>
    <property type="match status" value="1"/>
</dbReference>
<dbReference type="InterPro" id="IPR012156">
    <property type="entry name" value="Cold_shock_CspA"/>
</dbReference>
<dbReference type="SMART" id="SM00357">
    <property type="entry name" value="CSP"/>
    <property type="match status" value="1"/>
</dbReference>
<dbReference type="PROSITE" id="PS00352">
    <property type="entry name" value="CSD_1"/>
    <property type="match status" value="1"/>
</dbReference>
<gene>
    <name evidence="5" type="ORF">EB1_12690</name>
</gene>
<dbReference type="SUPFAM" id="SSF50249">
    <property type="entry name" value="Nucleic acid-binding proteins"/>
    <property type="match status" value="1"/>
</dbReference>
<keyword evidence="2" id="KW-0963">Cytoplasm</keyword>
<dbReference type="InterPro" id="IPR012340">
    <property type="entry name" value="NA-bd_OB-fold"/>
</dbReference>
<dbReference type="InterPro" id="IPR019844">
    <property type="entry name" value="CSD_CS"/>
</dbReference>
<dbReference type="EMBL" id="BJXC01000006">
    <property type="protein sequence ID" value="GEM51479.1"/>
    <property type="molecule type" value="Genomic_DNA"/>
</dbReference>
<dbReference type="PIRSF" id="PIRSF002599">
    <property type="entry name" value="Cold_shock_A"/>
    <property type="match status" value="1"/>
</dbReference>
<protein>
    <submittedName>
        <fullName evidence="5">Cold-shock protein</fullName>
    </submittedName>
</protein>
<evidence type="ECO:0000256" key="1">
    <source>
        <dbReference type="ARBA" id="ARBA00004496"/>
    </source>
</evidence>
<name>A0A511NF83_9FLAO</name>
<evidence type="ECO:0000256" key="2">
    <source>
        <dbReference type="ARBA" id="ARBA00022490"/>
    </source>
</evidence>
<dbReference type="STRING" id="1218108.GCA_000382425_02567"/>
<dbReference type="PANTHER" id="PTHR11544">
    <property type="entry name" value="COLD SHOCK DOMAIN CONTAINING PROTEINS"/>
    <property type="match status" value="1"/>
</dbReference>
<dbReference type="Gene3D" id="2.40.50.140">
    <property type="entry name" value="Nucleic acid-binding proteins"/>
    <property type="match status" value="1"/>
</dbReference>
<evidence type="ECO:0000256" key="3">
    <source>
        <dbReference type="RuleBase" id="RU000408"/>
    </source>
</evidence>
<comment type="subcellular location">
    <subcellularLocation>
        <location evidence="1 3">Cytoplasm</location>
    </subcellularLocation>
</comment>
<dbReference type="Proteomes" id="UP000321245">
    <property type="component" value="Unassembled WGS sequence"/>
</dbReference>
<dbReference type="GO" id="GO:0003676">
    <property type="term" value="F:nucleic acid binding"/>
    <property type="evidence" value="ECO:0007669"/>
    <property type="project" value="InterPro"/>
</dbReference>
<evidence type="ECO:0000313" key="5">
    <source>
        <dbReference type="EMBL" id="GEM51479.1"/>
    </source>
</evidence>
<evidence type="ECO:0000313" key="6">
    <source>
        <dbReference type="Proteomes" id="UP000321245"/>
    </source>
</evidence>
<reference evidence="5 6" key="1">
    <citation type="submission" date="2019-07" db="EMBL/GenBank/DDBJ databases">
        <title>Whole genome shotgun sequence of Empedobacter brevis NBRC 14943.</title>
        <authorList>
            <person name="Hosoyama A."/>
            <person name="Uohara A."/>
            <person name="Ohji S."/>
            <person name="Ichikawa N."/>
        </authorList>
    </citation>
    <scope>NUCLEOTIDE SEQUENCE [LARGE SCALE GENOMIC DNA]</scope>
    <source>
        <strain evidence="5 6">NBRC 14943</strain>
    </source>
</reference>
<feature type="domain" description="CSD" evidence="4">
    <location>
        <begin position="18"/>
        <end position="79"/>
    </location>
</feature>
<evidence type="ECO:0000259" key="4">
    <source>
        <dbReference type="PROSITE" id="PS51857"/>
    </source>
</evidence>
<comment type="caution">
    <text evidence="5">The sequence shown here is derived from an EMBL/GenBank/DDBJ whole genome shotgun (WGS) entry which is preliminary data.</text>
</comment>
<accession>A0A511NF83</accession>
<dbReference type="CDD" id="cd04458">
    <property type="entry name" value="CSP_CDS"/>
    <property type="match status" value="1"/>
</dbReference>
<dbReference type="GO" id="GO:0005829">
    <property type="term" value="C:cytosol"/>
    <property type="evidence" value="ECO:0007669"/>
    <property type="project" value="UniProtKB-ARBA"/>
</dbReference>
<dbReference type="PRINTS" id="PR00050">
    <property type="entry name" value="COLDSHOCK"/>
</dbReference>
<dbReference type="InterPro" id="IPR050181">
    <property type="entry name" value="Cold_shock_domain"/>
</dbReference>
<dbReference type="InterPro" id="IPR002059">
    <property type="entry name" value="CSP_DNA-bd"/>
</dbReference>
<dbReference type="InterPro" id="IPR011129">
    <property type="entry name" value="CSD"/>
</dbReference>
<sequence length="80" mass="9360">MYNYRNYLLFSFLKKNIMQEGTVKFFNDAKGFGFITIKETGNEIFVHTSNLVDDIRENDKVSFKVEQGQKGLIATNVRRM</sequence>
<keyword evidence="6" id="KW-1185">Reference proteome</keyword>